<evidence type="ECO:0000256" key="12">
    <source>
        <dbReference type="PROSITE-ProRule" id="PRU00169"/>
    </source>
</evidence>
<dbReference type="PROSITE" id="PS50109">
    <property type="entry name" value="HIS_KIN"/>
    <property type="match status" value="1"/>
</dbReference>
<evidence type="ECO:0000256" key="9">
    <source>
        <dbReference type="ARBA" id="ARBA00023012"/>
    </source>
</evidence>
<dbReference type="Gene3D" id="3.40.50.2300">
    <property type="match status" value="1"/>
</dbReference>
<dbReference type="FunFam" id="1.10.287.130:FF:000002">
    <property type="entry name" value="Two-component osmosensing histidine kinase"/>
    <property type="match status" value="1"/>
</dbReference>
<dbReference type="Pfam" id="PF00512">
    <property type="entry name" value="HisKA"/>
    <property type="match status" value="1"/>
</dbReference>
<name>A0A151KTY2_9VIBR</name>
<evidence type="ECO:0000259" key="14">
    <source>
        <dbReference type="PROSITE" id="PS50109"/>
    </source>
</evidence>
<evidence type="ECO:0000256" key="8">
    <source>
        <dbReference type="ARBA" id="ARBA00022840"/>
    </source>
</evidence>
<comment type="catalytic activity">
    <reaction evidence="1">
        <text>ATP + protein L-histidine = ADP + protein N-phospho-L-histidine.</text>
        <dbReference type="EC" id="2.7.13.3"/>
    </reaction>
</comment>
<dbReference type="SMART" id="SM00388">
    <property type="entry name" value="HisKA"/>
    <property type="match status" value="1"/>
</dbReference>
<dbReference type="SMART" id="SM00448">
    <property type="entry name" value="REC"/>
    <property type="match status" value="1"/>
</dbReference>
<evidence type="ECO:0000313" key="16">
    <source>
        <dbReference type="EMBL" id="KYN83657.1"/>
    </source>
</evidence>
<evidence type="ECO:0000259" key="15">
    <source>
        <dbReference type="PROSITE" id="PS50110"/>
    </source>
</evidence>
<dbReference type="EC" id="2.7.13.3" evidence="2"/>
<evidence type="ECO:0000313" key="17">
    <source>
        <dbReference type="Proteomes" id="UP000075346"/>
    </source>
</evidence>
<dbReference type="InterPro" id="IPR003661">
    <property type="entry name" value="HisK_dim/P_dom"/>
</dbReference>
<dbReference type="GO" id="GO:0005524">
    <property type="term" value="F:ATP binding"/>
    <property type="evidence" value="ECO:0007669"/>
    <property type="project" value="UniProtKB-KW"/>
</dbReference>
<evidence type="ECO:0000256" key="10">
    <source>
        <dbReference type="ARBA" id="ARBA00064003"/>
    </source>
</evidence>
<evidence type="ECO:0000256" key="5">
    <source>
        <dbReference type="ARBA" id="ARBA00022741"/>
    </source>
</evidence>
<comment type="subunit">
    <text evidence="10">At low DSF concentrations, interacts with RpfF.</text>
</comment>
<keyword evidence="9" id="KW-0902">Two-component regulatory system</keyword>
<dbReference type="PROSITE" id="PS50110">
    <property type="entry name" value="RESPONSE_REGULATORY"/>
    <property type="match status" value="1"/>
</dbReference>
<dbReference type="InterPro" id="IPR004358">
    <property type="entry name" value="Sig_transdc_His_kin-like_C"/>
</dbReference>
<dbReference type="SUPFAM" id="SSF47384">
    <property type="entry name" value="Homodimeric domain of signal transducing histidine kinase"/>
    <property type="match status" value="1"/>
</dbReference>
<dbReference type="CDD" id="cd00082">
    <property type="entry name" value="HisKA"/>
    <property type="match status" value="1"/>
</dbReference>
<dbReference type="Pfam" id="PF02518">
    <property type="entry name" value="HATPase_c"/>
    <property type="match status" value="1"/>
</dbReference>
<evidence type="ECO:0000256" key="13">
    <source>
        <dbReference type="SAM" id="Phobius"/>
    </source>
</evidence>
<dbReference type="GO" id="GO:0000155">
    <property type="term" value="F:phosphorelay sensor kinase activity"/>
    <property type="evidence" value="ECO:0007669"/>
    <property type="project" value="InterPro"/>
</dbReference>
<keyword evidence="13" id="KW-0472">Membrane</keyword>
<dbReference type="PRINTS" id="PR00344">
    <property type="entry name" value="BCTRLSENSOR"/>
</dbReference>
<dbReference type="InterPro" id="IPR003594">
    <property type="entry name" value="HATPase_dom"/>
</dbReference>
<dbReference type="SMART" id="SM00387">
    <property type="entry name" value="HATPase_c"/>
    <property type="match status" value="1"/>
</dbReference>
<dbReference type="SUPFAM" id="SSF55874">
    <property type="entry name" value="ATPase domain of HSP90 chaperone/DNA topoisomerase II/histidine kinase"/>
    <property type="match status" value="1"/>
</dbReference>
<dbReference type="InterPro" id="IPR001789">
    <property type="entry name" value="Sig_transdc_resp-reg_receiver"/>
</dbReference>
<dbReference type="CDD" id="cd16922">
    <property type="entry name" value="HATPase_EvgS-ArcB-TorS-like"/>
    <property type="match status" value="1"/>
</dbReference>
<evidence type="ECO:0000256" key="11">
    <source>
        <dbReference type="ARBA" id="ARBA00068150"/>
    </source>
</evidence>
<dbReference type="GO" id="GO:0016787">
    <property type="term" value="F:hydrolase activity"/>
    <property type="evidence" value="ECO:0007669"/>
    <property type="project" value="UniProtKB-KW"/>
</dbReference>
<keyword evidence="13" id="KW-1133">Transmembrane helix</keyword>
<dbReference type="InterPro" id="IPR005467">
    <property type="entry name" value="His_kinase_dom"/>
</dbReference>
<organism evidence="16 17">
    <name type="scientific">Vibrio cidicii</name>
    <dbReference type="NCBI Taxonomy" id="1763883"/>
    <lineage>
        <taxon>Bacteria</taxon>
        <taxon>Pseudomonadati</taxon>
        <taxon>Pseudomonadota</taxon>
        <taxon>Gammaproteobacteria</taxon>
        <taxon>Vibrionales</taxon>
        <taxon>Vibrionaceae</taxon>
        <taxon>Vibrio</taxon>
    </lineage>
</organism>
<reference evidence="17" key="1">
    <citation type="submission" date="2015-12" db="EMBL/GenBank/DDBJ databases">
        <authorList>
            <person name="Shamseldin A."/>
            <person name="Moawad H."/>
            <person name="Abd El-Rahim W.M."/>
            <person name="Sadowsky M.J."/>
        </authorList>
    </citation>
    <scope>NUCLEOTIDE SEQUENCE [LARGE SCALE GENOMIC DNA]</scope>
    <source>
        <strain evidence="17">2538-88</strain>
    </source>
</reference>
<gene>
    <name evidence="16" type="ORF">ATY37_00635</name>
</gene>
<dbReference type="Pfam" id="PF00072">
    <property type="entry name" value="Response_reg"/>
    <property type="match status" value="1"/>
</dbReference>
<accession>A0A151KTY2</accession>
<dbReference type="Proteomes" id="UP000075346">
    <property type="component" value="Unassembled WGS sequence"/>
</dbReference>
<dbReference type="Gene3D" id="1.10.287.130">
    <property type="match status" value="1"/>
</dbReference>
<feature type="modified residue" description="4-aspartylphosphate" evidence="12">
    <location>
        <position position="803"/>
    </location>
</feature>
<keyword evidence="13" id="KW-0812">Transmembrane</keyword>
<feature type="transmembrane region" description="Helical" evidence="13">
    <location>
        <begin position="279"/>
        <end position="297"/>
    </location>
</feature>
<evidence type="ECO:0000256" key="4">
    <source>
        <dbReference type="ARBA" id="ARBA00022679"/>
    </source>
</evidence>
<evidence type="ECO:0000256" key="7">
    <source>
        <dbReference type="ARBA" id="ARBA00022801"/>
    </source>
</evidence>
<keyword evidence="4" id="KW-0808">Transferase</keyword>
<proteinExistence type="predicted"/>
<protein>
    <recommendedName>
        <fullName evidence="11">Sensory/regulatory protein RpfC</fullName>
        <ecNumber evidence="2">2.7.13.3</ecNumber>
    </recommendedName>
</protein>
<comment type="caution">
    <text evidence="16">The sequence shown here is derived from an EMBL/GenBank/DDBJ whole genome shotgun (WGS) entry which is preliminary data.</text>
</comment>
<keyword evidence="8" id="KW-0067">ATP-binding</keyword>
<dbReference type="FunFam" id="3.30.565.10:FF:000010">
    <property type="entry name" value="Sensor histidine kinase RcsC"/>
    <property type="match status" value="1"/>
</dbReference>
<feature type="domain" description="Response regulatory" evidence="15">
    <location>
        <begin position="753"/>
        <end position="873"/>
    </location>
</feature>
<evidence type="ECO:0000256" key="6">
    <source>
        <dbReference type="ARBA" id="ARBA00022777"/>
    </source>
</evidence>
<dbReference type="InterPro" id="IPR036097">
    <property type="entry name" value="HisK_dim/P_sf"/>
</dbReference>
<dbReference type="SUPFAM" id="SSF52172">
    <property type="entry name" value="CheY-like"/>
    <property type="match status" value="1"/>
</dbReference>
<dbReference type="InterPro" id="IPR036890">
    <property type="entry name" value="HATPase_C_sf"/>
</dbReference>
<keyword evidence="7" id="KW-0378">Hydrolase</keyword>
<dbReference type="PANTHER" id="PTHR45339">
    <property type="entry name" value="HYBRID SIGNAL TRANSDUCTION HISTIDINE KINASE J"/>
    <property type="match status" value="1"/>
</dbReference>
<dbReference type="Gene3D" id="3.30.565.10">
    <property type="entry name" value="Histidine kinase-like ATPase, C-terminal domain"/>
    <property type="match status" value="1"/>
</dbReference>
<feature type="domain" description="Histidine kinase" evidence="14">
    <location>
        <begin position="379"/>
        <end position="600"/>
    </location>
</feature>
<dbReference type="AlphaFoldDB" id="A0A151KTY2"/>
<dbReference type="CDD" id="cd17546">
    <property type="entry name" value="REC_hyHK_CKI1_RcsC-like"/>
    <property type="match status" value="1"/>
</dbReference>
<keyword evidence="5" id="KW-0547">Nucleotide-binding</keyword>
<sequence>MATILIRTRLVLLSLLPALVILGLVVQQLLNNQQQSASLEQAMVRMDILQGVTKTSLALFDYQHGQSQTLDDLQFNVPPSWGAVAESTLQITGFEQRLNDALAYVSGQKALSKEGANPLYASLHHVLSTLSSTHFYLDDDALERQTKILLELSLLQIWTIEEARLDSTKQTEQDLAAWYRALEHQQVSRQNLLVLSNSQPNVDALVSFLSSDRYLSAMQFRDGFSASSAGNPTLDPAERSLYRSELTYRVHTLSELVSHFFLSVERNLQWQMEHKHQQFAAMLGLLAALLTLIFFLVKSIWQRVEGKLNAILHALQCLIEDEQGRSDCHVGVEGNDELSEFARRINQIIDAKQQQTKELIKAREAAVSANRAKSTFLANMSHELRTPLNGIIGMTEILTQSDMNQAQKEVLNDIDASSQSLLILLNDILDLSKIESGNLNLCLEETALRETIYQSISLFQPKVSSKNLELYLSVDENLPAKVLADEHRIQQVLTNLIGNAVKFTDKGRVSVAVEYNAETASQGILTIKVADTGIGIDKAKLATIFEPFTQEDDSITRQFGGTGLGLTICRQLLAMMGGELTATSTKGLGSCFSFTIPIKVLEGSHWSPDEIQRGLLVADSGPYVNQLVGECHVAGIELIKVKEISQARRLNTDFDVVFYFHATGKDLQGELMALEECVSLDKVVLCQPHFATVMLNSDKMHGMLTLPFLGKRFKTCLESLGQKLRQNNVTLLSPNVHIINSAVAHYYSKNHRRILIAEDNLMNQKIASFFLDKAGYEYMVASNGQEALEAIMYSGRFDAILMDCMMPVMDGITATREIRRWENEQGSDKTLIIALTASVLEEDIQSCFDAGMDAYLPKPYKSNQLYELFDELMAS</sequence>
<evidence type="ECO:0000256" key="1">
    <source>
        <dbReference type="ARBA" id="ARBA00000085"/>
    </source>
</evidence>
<evidence type="ECO:0000256" key="3">
    <source>
        <dbReference type="ARBA" id="ARBA00022553"/>
    </source>
</evidence>
<keyword evidence="6 16" id="KW-0418">Kinase</keyword>
<dbReference type="PANTHER" id="PTHR45339:SF1">
    <property type="entry name" value="HYBRID SIGNAL TRANSDUCTION HISTIDINE KINASE J"/>
    <property type="match status" value="1"/>
</dbReference>
<dbReference type="EMBL" id="LOBR01000087">
    <property type="protein sequence ID" value="KYN83657.1"/>
    <property type="molecule type" value="Genomic_DNA"/>
</dbReference>
<evidence type="ECO:0000256" key="2">
    <source>
        <dbReference type="ARBA" id="ARBA00012438"/>
    </source>
</evidence>
<dbReference type="InterPro" id="IPR011006">
    <property type="entry name" value="CheY-like_superfamily"/>
</dbReference>
<keyword evidence="3 12" id="KW-0597">Phosphoprotein</keyword>